<evidence type="ECO:0000256" key="5">
    <source>
        <dbReference type="ARBA" id="ARBA00022448"/>
    </source>
</evidence>
<proteinExistence type="inferred from homology"/>
<keyword evidence="8 13" id="KW-1133">Transmembrane helix</keyword>
<dbReference type="InterPro" id="IPR000440">
    <property type="entry name" value="NADH_UbQ/plastoQ_OxRdtase_su3"/>
</dbReference>
<keyword evidence="10 13" id="KW-0830">Ubiquinone</keyword>
<keyword evidence="11 13" id="KW-0472">Membrane</keyword>
<dbReference type="Gene3D" id="1.20.58.1610">
    <property type="entry name" value="NADH:ubiquinone/plastoquinone oxidoreductase, chain 3"/>
    <property type="match status" value="1"/>
</dbReference>
<dbReference type="GO" id="GO:0030964">
    <property type="term" value="C:NADH dehydrogenase complex"/>
    <property type="evidence" value="ECO:0007669"/>
    <property type="project" value="TreeGrafter"/>
</dbReference>
<gene>
    <name evidence="14" type="primary">nad3</name>
</gene>
<keyword evidence="7 13" id="KW-1278">Translocase</keyword>
<dbReference type="AlphaFoldDB" id="A0A0S4LZQ4"/>
<dbReference type="InterPro" id="IPR038430">
    <property type="entry name" value="NDAH_ubi_oxred_su3_sf"/>
</dbReference>
<dbReference type="GO" id="GO:0008137">
    <property type="term" value="F:NADH dehydrogenase (ubiquinone) activity"/>
    <property type="evidence" value="ECO:0007669"/>
    <property type="project" value="UniProtKB-UniRule"/>
</dbReference>
<keyword evidence="6 13" id="KW-0812">Transmembrane</keyword>
<organism evidence="14">
    <name type="scientific">Nanomia bijuga</name>
    <name type="common">Pelagic siphonophore</name>
    <name type="synonym">Physsophora bijuga</name>
    <dbReference type="NCBI Taxonomy" id="168759"/>
    <lineage>
        <taxon>Eukaryota</taxon>
        <taxon>Metazoa</taxon>
        <taxon>Cnidaria</taxon>
        <taxon>Hydrozoa</taxon>
        <taxon>Hydroidolina</taxon>
        <taxon>Siphonophorae</taxon>
        <taxon>Physonectae</taxon>
        <taxon>Agalmatidae</taxon>
        <taxon>Nanomia</taxon>
    </lineage>
</organism>
<comment type="subcellular location">
    <subcellularLocation>
        <location evidence="1">Membrane</location>
        <topology evidence="1">Multi-pass membrane protein</topology>
    </subcellularLocation>
    <subcellularLocation>
        <location evidence="13">Mitochondrion membrane</location>
        <topology evidence="13">Multi-pass membrane protein</topology>
    </subcellularLocation>
</comment>
<evidence type="ECO:0000256" key="11">
    <source>
        <dbReference type="ARBA" id="ARBA00023136"/>
    </source>
</evidence>
<reference evidence="14" key="1">
    <citation type="journal article" date="2015" name="PeerJ">
        <title>Phylogenetic analysis of higher-level relationships within Hydroidolina (Cnidaria: Hydrozoa) using mitochondrial genome data and insight into their mitochondrial transcription.</title>
        <authorList>
            <person name="Kayal E."/>
            <person name="Bentlage B."/>
            <person name="Cartwright P."/>
            <person name="Yanagihara A.A."/>
            <person name="Lindsay D.J."/>
            <person name="Hopcroft R.R."/>
            <person name="Collins A.G."/>
        </authorList>
    </citation>
    <scope>NUCLEOTIDE SEQUENCE</scope>
</reference>
<evidence type="ECO:0000256" key="2">
    <source>
        <dbReference type="ARBA" id="ARBA00008472"/>
    </source>
</evidence>
<evidence type="ECO:0000256" key="12">
    <source>
        <dbReference type="ARBA" id="ARBA00049551"/>
    </source>
</evidence>
<dbReference type="EC" id="7.1.1.2" evidence="3 13"/>
<geneLocation type="mitochondrion" evidence="14"/>
<feature type="transmembrane region" description="Helical" evidence="13">
    <location>
        <begin position="91"/>
        <end position="111"/>
    </location>
</feature>
<protein>
    <recommendedName>
        <fullName evidence="4 13">NADH-ubiquinone oxidoreductase chain 3</fullName>
        <ecNumber evidence="3 13">7.1.1.2</ecNumber>
    </recommendedName>
</protein>
<evidence type="ECO:0000256" key="8">
    <source>
        <dbReference type="ARBA" id="ARBA00022989"/>
    </source>
</evidence>
<keyword evidence="13" id="KW-0249">Electron transport</keyword>
<feature type="transmembrane region" description="Helical" evidence="13">
    <location>
        <begin position="6"/>
        <end position="29"/>
    </location>
</feature>
<keyword evidence="13 14" id="KW-0496">Mitochondrion</keyword>
<comment type="similarity">
    <text evidence="2 13">Belongs to the complex I subunit 3 family.</text>
</comment>
<dbReference type="Pfam" id="PF00507">
    <property type="entry name" value="Oxidored_q4"/>
    <property type="match status" value="1"/>
</dbReference>
<name>A0A0S4LZQ4_NANBJ</name>
<dbReference type="EMBL" id="LN901206">
    <property type="protein sequence ID" value="CUS58587.1"/>
    <property type="molecule type" value="Genomic_DNA"/>
</dbReference>
<feature type="transmembrane region" description="Helical" evidence="13">
    <location>
        <begin position="60"/>
        <end position="79"/>
    </location>
</feature>
<dbReference type="PANTHER" id="PTHR11058:SF9">
    <property type="entry name" value="NADH-UBIQUINONE OXIDOREDUCTASE CHAIN 3"/>
    <property type="match status" value="1"/>
</dbReference>
<comment type="catalytic activity">
    <reaction evidence="12 13">
        <text>a ubiquinone + NADH + 5 H(+)(in) = a ubiquinol + NAD(+) + 4 H(+)(out)</text>
        <dbReference type="Rhea" id="RHEA:29091"/>
        <dbReference type="Rhea" id="RHEA-COMP:9565"/>
        <dbReference type="Rhea" id="RHEA-COMP:9566"/>
        <dbReference type="ChEBI" id="CHEBI:15378"/>
        <dbReference type="ChEBI" id="CHEBI:16389"/>
        <dbReference type="ChEBI" id="CHEBI:17976"/>
        <dbReference type="ChEBI" id="CHEBI:57540"/>
        <dbReference type="ChEBI" id="CHEBI:57945"/>
        <dbReference type="EC" id="7.1.1.2"/>
    </reaction>
</comment>
<keyword evidence="13" id="KW-0679">Respiratory chain</keyword>
<dbReference type="FunFam" id="1.20.58.1610:FF:000004">
    <property type="entry name" value="NADH-quinone oxidoreductase subunit A"/>
    <property type="match status" value="1"/>
</dbReference>
<evidence type="ECO:0000256" key="7">
    <source>
        <dbReference type="ARBA" id="ARBA00022967"/>
    </source>
</evidence>
<evidence type="ECO:0000256" key="6">
    <source>
        <dbReference type="ARBA" id="ARBA00022692"/>
    </source>
</evidence>
<evidence type="ECO:0000256" key="4">
    <source>
        <dbReference type="ARBA" id="ARBA00021007"/>
    </source>
</evidence>
<accession>A0A0S4LZQ4</accession>
<comment type="function">
    <text evidence="13">Core subunit of the mitochondrial membrane respiratory chain NADH dehydrogenase (Complex I) which catalyzes electron transfer from NADH through the respiratory chain, using ubiquinone as an electron acceptor. Essential for the catalytic activity of complex I.</text>
</comment>
<evidence type="ECO:0000256" key="10">
    <source>
        <dbReference type="ARBA" id="ARBA00023075"/>
    </source>
</evidence>
<dbReference type="GO" id="GO:0031966">
    <property type="term" value="C:mitochondrial membrane"/>
    <property type="evidence" value="ECO:0007669"/>
    <property type="project" value="UniProtKB-SubCell"/>
</dbReference>
<keyword evidence="9 13" id="KW-0520">NAD</keyword>
<keyword evidence="5 13" id="KW-0813">Transport</keyword>
<evidence type="ECO:0000256" key="13">
    <source>
        <dbReference type="RuleBase" id="RU003640"/>
    </source>
</evidence>
<dbReference type="PANTHER" id="PTHR11058">
    <property type="entry name" value="NADH-UBIQUINONE OXIDOREDUCTASE CHAIN 3"/>
    <property type="match status" value="1"/>
</dbReference>
<evidence type="ECO:0000313" key="14">
    <source>
        <dbReference type="EMBL" id="CUS58587.1"/>
    </source>
</evidence>
<sequence length="118" mass="13584">MNLDYSLFYFCLLISFLLSLVISIASIFLTSKTPDKEKVSIYECGFNPINTPGKPFSIRFFLIGVLFLIFDLEITYLFPWSVSTNLINLKGQLIVILFIIILVLGLIYEWMKGGVEWE</sequence>
<evidence type="ECO:0000256" key="1">
    <source>
        <dbReference type="ARBA" id="ARBA00004141"/>
    </source>
</evidence>
<evidence type="ECO:0000256" key="3">
    <source>
        <dbReference type="ARBA" id="ARBA00012944"/>
    </source>
</evidence>
<evidence type="ECO:0000256" key="9">
    <source>
        <dbReference type="ARBA" id="ARBA00023027"/>
    </source>
</evidence>